<dbReference type="InterPro" id="IPR014710">
    <property type="entry name" value="RmlC-like_jellyroll"/>
</dbReference>
<dbReference type="GO" id="GO:0102482">
    <property type="term" value="F:5-deoxy-D-glucuronate isomerase activity"/>
    <property type="evidence" value="ECO:0007669"/>
    <property type="project" value="UniProtKB-EC"/>
</dbReference>
<comment type="caution">
    <text evidence="2">The sequence shown here is derived from an EMBL/GenBank/DDBJ whole genome shotgun (WGS) entry which is preliminary data.</text>
</comment>
<name>A0ABT2E9B2_9GAMM</name>
<proteinExistence type="predicted"/>
<dbReference type="PIRSF" id="PIRSF036628">
    <property type="entry name" value="IolB"/>
    <property type="match status" value="1"/>
</dbReference>
<gene>
    <name evidence="2" type="primary">iolB</name>
    <name evidence="2" type="ORF">LLY24_02265</name>
</gene>
<dbReference type="Gene3D" id="2.60.120.10">
    <property type="entry name" value="Jelly Rolls"/>
    <property type="match status" value="2"/>
</dbReference>
<evidence type="ECO:0000256" key="1">
    <source>
        <dbReference type="ARBA" id="ARBA00023235"/>
    </source>
</evidence>
<sequence>MSSLLVRPSAPDAQGKIIDVTPASAGWKHIGFQVHQLAPGEHLEATTGDQEVCLVLLTGRANVVSGEHRFDDIGERMDVFEQIPPYAVYLPNDTSYTVEATTELELAVCAAPGQGNRAPRLIAPSDIKQSTRGEGSNVRHVHDILPETEPADSLLVVEVFTPAGNWSSYPPHKHDVDNLPHESLLEETYYHRIDPPQGFAFQRVYTDDRTLDETMAVENGCCVLVPKGYHPVGAPHGYSLYYLNVMAGPQRVWQFYNDPDHEWLMLT</sequence>
<protein>
    <submittedName>
        <fullName evidence="2">5-deoxy-glucuronate isomerase</fullName>
        <ecNumber evidence="2">5.3.1.30</ecNumber>
    </submittedName>
</protein>
<dbReference type="InterPro" id="IPR021120">
    <property type="entry name" value="KduI/IolB_isomerase"/>
</dbReference>
<dbReference type="SUPFAM" id="SSF51182">
    <property type="entry name" value="RmlC-like cupins"/>
    <property type="match status" value="1"/>
</dbReference>
<dbReference type="PANTHER" id="PTHR39193">
    <property type="entry name" value="5-DEOXY-GLUCURONATE ISOMERASE"/>
    <property type="match status" value="1"/>
</dbReference>
<accession>A0ABT2E9B2</accession>
<dbReference type="Pfam" id="PF04962">
    <property type="entry name" value="KduI"/>
    <property type="match status" value="1"/>
</dbReference>
<dbReference type="InterPro" id="IPR011051">
    <property type="entry name" value="RmlC_Cupin_sf"/>
</dbReference>
<keyword evidence="1 2" id="KW-0413">Isomerase</keyword>
<evidence type="ECO:0000313" key="2">
    <source>
        <dbReference type="EMBL" id="MCS2608145.1"/>
    </source>
</evidence>
<dbReference type="EMBL" id="JAJISC010000001">
    <property type="protein sequence ID" value="MCS2608145.1"/>
    <property type="molecule type" value="Genomic_DNA"/>
</dbReference>
<keyword evidence="3" id="KW-1185">Reference proteome</keyword>
<reference evidence="2" key="1">
    <citation type="submission" date="2021-11" db="EMBL/GenBank/DDBJ databases">
        <title>Halomonas sp., isolated from a coastal aquaculture zone in Dongshan Bay.</title>
        <authorList>
            <person name="Lin W."/>
        </authorList>
    </citation>
    <scope>NUCLEOTIDE SEQUENCE</scope>
    <source>
        <strain evidence="2">Yzlin-01</strain>
    </source>
</reference>
<dbReference type="Proteomes" id="UP001165542">
    <property type="component" value="Unassembled WGS sequence"/>
</dbReference>
<organism evidence="2 3">
    <name type="scientific">Halomonas dongshanensis</name>
    <dbReference type="NCBI Taxonomy" id="2890835"/>
    <lineage>
        <taxon>Bacteria</taxon>
        <taxon>Pseudomonadati</taxon>
        <taxon>Pseudomonadota</taxon>
        <taxon>Gammaproteobacteria</taxon>
        <taxon>Oceanospirillales</taxon>
        <taxon>Halomonadaceae</taxon>
        <taxon>Halomonas</taxon>
    </lineage>
</organism>
<evidence type="ECO:0000313" key="3">
    <source>
        <dbReference type="Proteomes" id="UP001165542"/>
    </source>
</evidence>
<dbReference type="InterPro" id="IPR024203">
    <property type="entry name" value="Deoxy-glucuronate_isom_IolB"/>
</dbReference>
<dbReference type="NCBIfam" id="TIGR04378">
    <property type="entry name" value="myo_inos_iolB"/>
    <property type="match status" value="1"/>
</dbReference>
<dbReference type="RefSeq" id="WP_259034638.1">
    <property type="nucleotide sequence ID" value="NZ_JAJISC010000001.1"/>
</dbReference>
<dbReference type="EC" id="5.3.1.30" evidence="2"/>
<dbReference type="PANTHER" id="PTHR39193:SF1">
    <property type="entry name" value="5-DEOXY-GLUCURONATE ISOMERASE"/>
    <property type="match status" value="1"/>
</dbReference>